<dbReference type="RefSeq" id="WP_085807197.1">
    <property type="nucleotide sequence ID" value="NZ_FWFX01000013.1"/>
</dbReference>
<keyword evidence="3" id="KW-1185">Reference proteome</keyword>
<evidence type="ECO:0000313" key="3">
    <source>
        <dbReference type="Proteomes" id="UP000193061"/>
    </source>
</evidence>
<dbReference type="InterPro" id="IPR011059">
    <property type="entry name" value="Metal-dep_hydrolase_composite"/>
</dbReference>
<dbReference type="Gene3D" id="3.10.310.70">
    <property type="match status" value="1"/>
</dbReference>
<dbReference type="OrthoDB" id="9811399at2"/>
<gene>
    <name evidence="2" type="primary">nfdA_3</name>
    <name evidence="2" type="ORF">ROA7450_03536</name>
</gene>
<dbReference type="Gene3D" id="3.20.20.140">
    <property type="entry name" value="Metal-dependent hydrolases"/>
    <property type="match status" value="1"/>
</dbReference>
<evidence type="ECO:0000313" key="2">
    <source>
        <dbReference type="EMBL" id="SLN66473.1"/>
    </source>
</evidence>
<sequence length="557" mass="60979">MPSPDLIIVNASILTMNSNRPRAQAIAITRGKITEVGTDDQIKALMTPNTRMIDAEGGTVLPGFIDSHVHLFQGSAELDFLPVGGKTHLSDIRQDVIDYATARPDEPLVLGTGAFYDLFIGVDKDPRHLLDDILPDRPFALLGADVHTVWANSAALEKAGLLNGAEMPQGSTVVMGEDGLASGVLHETGAFGPVLALSRTGGRDMLGYVTGADPVPPATPEERAADKDLLLKGLDHCASHGITTLHNMDGNNYMLELLSELEKESKLKCRIQVPFHLKNFDPVERLDEAAELHRKYNSEMVWSGRVKMFMDGVLESRTALVTRPFPDTPDNIGEAVFDQDHFNEACIKADAMGLQISTHAIGDLAVRRTIDGYEAAAKINGTRDARHRIEHIELITDQDFPRLKELAIVASMQPRHAPFAGFFEPIEPDTILFTHEYSHFCAWRRIRDAGIALTFSTDWPVVPVDVMANIQCAVAPLDLGEGWMDQSQTLMETLESYTALNAWLGFREDHQGKLAPGYDADIVMLKGDIEATDPNDLANLGIALTICNGKITYDARG</sequence>
<dbReference type="InterPro" id="IPR033932">
    <property type="entry name" value="YtcJ-like"/>
</dbReference>
<dbReference type="Pfam" id="PF07969">
    <property type="entry name" value="Amidohydro_3"/>
    <property type="match status" value="1"/>
</dbReference>
<keyword evidence="2" id="KW-0378">Hydrolase</keyword>
<protein>
    <submittedName>
        <fullName evidence="2">N-substituted formamide deformylase</fullName>
        <ecNumber evidence="2">3.5.1.91</ecNumber>
    </submittedName>
</protein>
<dbReference type="InterPro" id="IPR032466">
    <property type="entry name" value="Metal_Hydrolase"/>
</dbReference>
<reference evidence="2 3" key="1">
    <citation type="submission" date="2017-03" db="EMBL/GenBank/DDBJ databases">
        <authorList>
            <person name="Afonso C.L."/>
            <person name="Miller P.J."/>
            <person name="Scott M.A."/>
            <person name="Spackman E."/>
            <person name="Goraichik I."/>
            <person name="Dimitrov K.M."/>
            <person name="Suarez D.L."/>
            <person name="Swayne D.E."/>
        </authorList>
    </citation>
    <scope>NUCLEOTIDE SEQUENCE [LARGE SCALE GENOMIC DNA]</scope>
    <source>
        <strain evidence="2 3">CECT 7450</strain>
    </source>
</reference>
<dbReference type="InterPro" id="IPR013108">
    <property type="entry name" value="Amidohydro_3"/>
</dbReference>
<dbReference type="EMBL" id="FWFX01000013">
    <property type="protein sequence ID" value="SLN66473.1"/>
    <property type="molecule type" value="Genomic_DNA"/>
</dbReference>
<dbReference type="Proteomes" id="UP000193061">
    <property type="component" value="Unassembled WGS sequence"/>
</dbReference>
<dbReference type="GO" id="GO:0016810">
    <property type="term" value="F:hydrolase activity, acting on carbon-nitrogen (but not peptide) bonds"/>
    <property type="evidence" value="ECO:0007669"/>
    <property type="project" value="InterPro"/>
</dbReference>
<dbReference type="AlphaFoldDB" id="A0A1X6ZZV6"/>
<dbReference type="EC" id="3.5.1.91" evidence="2"/>
<dbReference type="SUPFAM" id="SSF51556">
    <property type="entry name" value="Metallo-dependent hydrolases"/>
    <property type="match status" value="1"/>
</dbReference>
<evidence type="ECO:0000259" key="1">
    <source>
        <dbReference type="Pfam" id="PF07969"/>
    </source>
</evidence>
<dbReference type="PANTHER" id="PTHR22642">
    <property type="entry name" value="IMIDAZOLONEPROPIONASE"/>
    <property type="match status" value="1"/>
</dbReference>
<accession>A0A1X6ZZV6</accession>
<organism evidence="2 3">
    <name type="scientific">Roseovarius albus</name>
    <dbReference type="NCBI Taxonomy" id="1247867"/>
    <lineage>
        <taxon>Bacteria</taxon>
        <taxon>Pseudomonadati</taxon>
        <taxon>Pseudomonadota</taxon>
        <taxon>Alphaproteobacteria</taxon>
        <taxon>Rhodobacterales</taxon>
        <taxon>Roseobacteraceae</taxon>
        <taxon>Roseovarius</taxon>
    </lineage>
</organism>
<dbReference type="Gene3D" id="2.30.40.10">
    <property type="entry name" value="Urease, subunit C, domain 1"/>
    <property type="match status" value="1"/>
</dbReference>
<dbReference type="PANTHER" id="PTHR22642:SF2">
    <property type="entry name" value="PROTEIN LONG AFTER FAR-RED 3"/>
    <property type="match status" value="1"/>
</dbReference>
<dbReference type="CDD" id="cd01300">
    <property type="entry name" value="YtcJ_like"/>
    <property type="match status" value="1"/>
</dbReference>
<feature type="domain" description="Amidohydrolase 3" evidence="1">
    <location>
        <begin position="52"/>
        <end position="553"/>
    </location>
</feature>
<name>A0A1X6ZZV6_9RHOB</name>
<dbReference type="SUPFAM" id="SSF51338">
    <property type="entry name" value="Composite domain of metallo-dependent hydrolases"/>
    <property type="match status" value="1"/>
</dbReference>
<proteinExistence type="predicted"/>